<feature type="transmembrane region" description="Helical" evidence="2">
    <location>
        <begin position="114"/>
        <end position="136"/>
    </location>
</feature>
<proteinExistence type="predicted"/>
<feature type="transmembrane region" description="Helical" evidence="2">
    <location>
        <begin position="315"/>
        <end position="334"/>
    </location>
</feature>
<gene>
    <name evidence="3" type="ORF">Ae201684_015840</name>
</gene>
<dbReference type="PANTHER" id="PTHR11360">
    <property type="entry name" value="MONOCARBOXYLATE TRANSPORTER"/>
    <property type="match status" value="1"/>
</dbReference>
<organism evidence="3 4">
    <name type="scientific">Aphanomyces euteiches</name>
    <dbReference type="NCBI Taxonomy" id="100861"/>
    <lineage>
        <taxon>Eukaryota</taxon>
        <taxon>Sar</taxon>
        <taxon>Stramenopiles</taxon>
        <taxon>Oomycota</taxon>
        <taxon>Saprolegniomycetes</taxon>
        <taxon>Saprolegniales</taxon>
        <taxon>Verrucalvaceae</taxon>
        <taxon>Aphanomyces</taxon>
    </lineage>
</organism>
<protein>
    <recommendedName>
        <fullName evidence="5">Major facilitator superfamily (MFS) profile domain-containing protein</fullName>
    </recommendedName>
</protein>
<keyword evidence="2" id="KW-1133">Transmembrane helix</keyword>
<dbReference type="Proteomes" id="UP000481153">
    <property type="component" value="Unassembled WGS sequence"/>
</dbReference>
<feature type="transmembrane region" description="Helical" evidence="2">
    <location>
        <begin position="47"/>
        <end position="66"/>
    </location>
</feature>
<evidence type="ECO:0000313" key="3">
    <source>
        <dbReference type="EMBL" id="KAF0725753.1"/>
    </source>
</evidence>
<evidence type="ECO:0008006" key="5">
    <source>
        <dbReference type="Google" id="ProtNLM"/>
    </source>
</evidence>
<dbReference type="VEuPathDB" id="FungiDB:AeMF1_008928"/>
<keyword evidence="2" id="KW-0472">Membrane</keyword>
<feature type="transmembrane region" description="Helical" evidence="2">
    <location>
        <begin position="222"/>
        <end position="240"/>
    </location>
</feature>
<keyword evidence="4" id="KW-1185">Reference proteome</keyword>
<reference evidence="3 4" key="1">
    <citation type="submission" date="2019-07" db="EMBL/GenBank/DDBJ databases">
        <title>Genomics analysis of Aphanomyces spp. identifies a new class of oomycete effector associated with host adaptation.</title>
        <authorList>
            <person name="Gaulin E."/>
        </authorList>
    </citation>
    <scope>NUCLEOTIDE SEQUENCE [LARGE SCALE GENOMIC DNA]</scope>
    <source>
        <strain evidence="3 4">ATCC 201684</strain>
    </source>
</reference>
<feature type="transmembrane region" description="Helical" evidence="2">
    <location>
        <begin position="86"/>
        <end position="107"/>
    </location>
</feature>
<sequence>MSCFSSYWRLAVPTKSEEEIEAEKWLLLVPRRHGQFYSLRSIGFNRWYLVAAAFSNLFFVGSTLSIGFLDEAIDGFFLGKPAKYSMIAQVVTVLVLGLSAALIGPFIERRGPRINMAIATALVVLGWIFAELSIIFHCYSLLYVGTAVLVSAGYGITIIVSISTVQKWFPDLRGVSGISIASMGGGSLIWQHIYGALLHRKSDNIFQQVSQELDNDGLRHVFLLHGGLALVFMLLATMVLRTPPPNYAVNGSDIHCMPLNKAPAAAHVQSNYLDVGMTLVNYNAVVQNQSVPTDDVYFSYVKALSLGQCIFSLDFFFLYLAFAASTTPIVLFVSELPGFLLVVLEATIDQTNDFIFYTNIACALGNLVGPILTDATIRIFYANPAYVRKMVFMAFLLFQSVATAILVKNVDNINTFKWPVYIAASCSGGGFGLIPSLLADLFGLYNAGTMLGLILTSWCIGSSIIIVLLMESSDMALELPSHLQVLLIISIVGCVVTGFVRSSSMDRFYRGYRLTVCGKVVIQRPSRRLVLELPTKPSQDGPSERRQEGAREQRAVDQMSERNSGPPILLVHPDYHHFFTPHDHAVTVAYC</sequence>
<dbReference type="SUPFAM" id="SSF103473">
    <property type="entry name" value="MFS general substrate transporter"/>
    <property type="match status" value="1"/>
</dbReference>
<evidence type="ECO:0000256" key="1">
    <source>
        <dbReference type="SAM" id="MobiDB-lite"/>
    </source>
</evidence>
<feature type="transmembrane region" description="Helical" evidence="2">
    <location>
        <begin position="174"/>
        <end position="193"/>
    </location>
</feature>
<dbReference type="GO" id="GO:0022857">
    <property type="term" value="F:transmembrane transporter activity"/>
    <property type="evidence" value="ECO:0007669"/>
    <property type="project" value="InterPro"/>
</dbReference>
<keyword evidence="2" id="KW-0812">Transmembrane</keyword>
<feature type="region of interest" description="Disordered" evidence="1">
    <location>
        <begin position="533"/>
        <end position="563"/>
    </location>
</feature>
<comment type="caution">
    <text evidence="3">The sequence shown here is derived from an EMBL/GenBank/DDBJ whole genome shotgun (WGS) entry which is preliminary data.</text>
</comment>
<feature type="transmembrane region" description="Helical" evidence="2">
    <location>
        <begin position="450"/>
        <end position="470"/>
    </location>
</feature>
<dbReference type="Pfam" id="PF07690">
    <property type="entry name" value="MFS_1"/>
    <property type="match status" value="1"/>
</dbReference>
<dbReference type="InterPro" id="IPR050327">
    <property type="entry name" value="Proton-linked_MCT"/>
</dbReference>
<feature type="transmembrane region" description="Helical" evidence="2">
    <location>
        <begin position="354"/>
        <end position="373"/>
    </location>
</feature>
<evidence type="ECO:0000313" key="4">
    <source>
        <dbReference type="Proteomes" id="UP000481153"/>
    </source>
</evidence>
<dbReference type="PANTHER" id="PTHR11360:SF317">
    <property type="entry name" value="MAJOR FACILITATOR SUPERFAMILY (MFS) PROFILE DOMAIN-CONTAINING PROTEIN-RELATED"/>
    <property type="match status" value="1"/>
</dbReference>
<dbReference type="EMBL" id="VJMJ01000233">
    <property type="protein sequence ID" value="KAF0725753.1"/>
    <property type="molecule type" value="Genomic_DNA"/>
</dbReference>
<name>A0A6G0WE24_9STRA</name>
<feature type="compositionally biased region" description="Basic and acidic residues" evidence="1">
    <location>
        <begin position="542"/>
        <end position="555"/>
    </location>
</feature>
<feature type="transmembrane region" description="Helical" evidence="2">
    <location>
        <begin position="385"/>
        <end position="406"/>
    </location>
</feature>
<feature type="transmembrane region" description="Helical" evidence="2">
    <location>
        <begin position="142"/>
        <end position="162"/>
    </location>
</feature>
<dbReference type="AlphaFoldDB" id="A0A6G0WE24"/>
<dbReference type="Gene3D" id="1.20.1250.20">
    <property type="entry name" value="MFS general substrate transporter like domains"/>
    <property type="match status" value="1"/>
</dbReference>
<feature type="transmembrane region" description="Helical" evidence="2">
    <location>
        <begin position="482"/>
        <end position="500"/>
    </location>
</feature>
<dbReference type="InterPro" id="IPR036259">
    <property type="entry name" value="MFS_trans_sf"/>
</dbReference>
<dbReference type="InterPro" id="IPR011701">
    <property type="entry name" value="MFS"/>
</dbReference>
<evidence type="ECO:0000256" key="2">
    <source>
        <dbReference type="SAM" id="Phobius"/>
    </source>
</evidence>
<accession>A0A6G0WE24</accession>
<feature type="transmembrane region" description="Helical" evidence="2">
    <location>
        <begin position="418"/>
        <end position="438"/>
    </location>
</feature>